<name>A0ACB7SCX4_HYAAI</name>
<proteinExistence type="predicted"/>
<reference evidence="1" key="1">
    <citation type="submission" date="2020-05" db="EMBL/GenBank/DDBJ databases">
        <title>Large-scale comparative analyses of tick genomes elucidate their genetic diversity and vector capacities.</title>
        <authorList>
            <person name="Jia N."/>
            <person name="Wang J."/>
            <person name="Shi W."/>
            <person name="Du L."/>
            <person name="Sun Y."/>
            <person name="Zhan W."/>
            <person name="Jiang J."/>
            <person name="Wang Q."/>
            <person name="Zhang B."/>
            <person name="Ji P."/>
            <person name="Sakyi L.B."/>
            <person name="Cui X."/>
            <person name="Yuan T."/>
            <person name="Jiang B."/>
            <person name="Yang W."/>
            <person name="Lam T.T.-Y."/>
            <person name="Chang Q."/>
            <person name="Ding S."/>
            <person name="Wang X."/>
            <person name="Zhu J."/>
            <person name="Ruan X."/>
            <person name="Zhao L."/>
            <person name="Wei J."/>
            <person name="Que T."/>
            <person name="Du C."/>
            <person name="Cheng J."/>
            <person name="Dai P."/>
            <person name="Han X."/>
            <person name="Huang E."/>
            <person name="Gao Y."/>
            <person name="Liu J."/>
            <person name="Shao H."/>
            <person name="Ye R."/>
            <person name="Li L."/>
            <person name="Wei W."/>
            <person name="Wang X."/>
            <person name="Wang C."/>
            <person name="Yang T."/>
            <person name="Huo Q."/>
            <person name="Li W."/>
            <person name="Guo W."/>
            <person name="Chen H."/>
            <person name="Zhou L."/>
            <person name="Ni X."/>
            <person name="Tian J."/>
            <person name="Zhou Y."/>
            <person name="Sheng Y."/>
            <person name="Liu T."/>
            <person name="Pan Y."/>
            <person name="Xia L."/>
            <person name="Li J."/>
            <person name="Zhao F."/>
            <person name="Cao W."/>
        </authorList>
    </citation>
    <scope>NUCLEOTIDE SEQUENCE</scope>
    <source>
        <strain evidence="1">Hyas-2018</strain>
    </source>
</reference>
<evidence type="ECO:0000313" key="2">
    <source>
        <dbReference type="Proteomes" id="UP000821845"/>
    </source>
</evidence>
<organism evidence="1 2">
    <name type="scientific">Hyalomma asiaticum</name>
    <name type="common">Tick</name>
    <dbReference type="NCBI Taxonomy" id="266040"/>
    <lineage>
        <taxon>Eukaryota</taxon>
        <taxon>Metazoa</taxon>
        <taxon>Ecdysozoa</taxon>
        <taxon>Arthropoda</taxon>
        <taxon>Chelicerata</taxon>
        <taxon>Arachnida</taxon>
        <taxon>Acari</taxon>
        <taxon>Parasitiformes</taxon>
        <taxon>Ixodida</taxon>
        <taxon>Ixodoidea</taxon>
        <taxon>Ixodidae</taxon>
        <taxon>Hyalomminae</taxon>
        <taxon>Hyalomma</taxon>
    </lineage>
</organism>
<gene>
    <name evidence="1" type="ORF">HPB50_006061</name>
</gene>
<dbReference type="Proteomes" id="UP000821845">
    <property type="component" value="Chromosome 4"/>
</dbReference>
<accession>A0ACB7SCX4</accession>
<dbReference type="EMBL" id="CM023484">
    <property type="protein sequence ID" value="KAH6932460.1"/>
    <property type="molecule type" value="Genomic_DNA"/>
</dbReference>
<sequence length="66" mass="7226">MIVTVEEMKGKSLFGKRCNAKKDAQVREGLDPVRVNAVLGYTVTELQADPVSAKTSLSTMLSREVE</sequence>
<protein>
    <submittedName>
        <fullName evidence="1">Uncharacterized protein</fullName>
    </submittedName>
</protein>
<keyword evidence="2" id="KW-1185">Reference proteome</keyword>
<comment type="caution">
    <text evidence="1">The sequence shown here is derived from an EMBL/GenBank/DDBJ whole genome shotgun (WGS) entry which is preliminary data.</text>
</comment>
<evidence type="ECO:0000313" key="1">
    <source>
        <dbReference type="EMBL" id="KAH6932460.1"/>
    </source>
</evidence>